<keyword evidence="2" id="KW-1185">Reference proteome</keyword>
<accession>A0ACB0KCA3</accession>
<name>A0ACB0KCA3_TRIPR</name>
<dbReference type="Proteomes" id="UP001177021">
    <property type="component" value="Unassembled WGS sequence"/>
</dbReference>
<comment type="caution">
    <text evidence="1">The sequence shown here is derived from an EMBL/GenBank/DDBJ whole genome shotgun (WGS) entry which is preliminary data.</text>
</comment>
<evidence type="ECO:0000313" key="1">
    <source>
        <dbReference type="EMBL" id="CAJ2653949.1"/>
    </source>
</evidence>
<dbReference type="EMBL" id="CASHSV030000206">
    <property type="protein sequence ID" value="CAJ2653949.1"/>
    <property type="molecule type" value="Genomic_DNA"/>
</dbReference>
<organism evidence="1 2">
    <name type="scientific">Trifolium pratense</name>
    <name type="common">Red clover</name>
    <dbReference type="NCBI Taxonomy" id="57577"/>
    <lineage>
        <taxon>Eukaryota</taxon>
        <taxon>Viridiplantae</taxon>
        <taxon>Streptophyta</taxon>
        <taxon>Embryophyta</taxon>
        <taxon>Tracheophyta</taxon>
        <taxon>Spermatophyta</taxon>
        <taxon>Magnoliopsida</taxon>
        <taxon>eudicotyledons</taxon>
        <taxon>Gunneridae</taxon>
        <taxon>Pentapetalae</taxon>
        <taxon>rosids</taxon>
        <taxon>fabids</taxon>
        <taxon>Fabales</taxon>
        <taxon>Fabaceae</taxon>
        <taxon>Papilionoideae</taxon>
        <taxon>50 kb inversion clade</taxon>
        <taxon>NPAAA clade</taxon>
        <taxon>Hologalegina</taxon>
        <taxon>IRL clade</taxon>
        <taxon>Trifolieae</taxon>
        <taxon>Trifolium</taxon>
    </lineage>
</organism>
<evidence type="ECO:0000313" key="2">
    <source>
        <dbReference type="Proteomes" id="UP001177021"/>
    </source>
</evidence>
<reference evidence="1" key="1">
    <citation type="submission" date="2023-10" db="EMBL/GenBank/DDBJ databases">
        <authorList>
            <person name="Rodriguez Cubillos JULIANA M."/>
            <person name="De Vega J."/>
        </authorList>
    </citation>
    <scope>NUCLEOTIDE SEQUENCE</scope>
</reference>
<gene>
    <name evidence="1" type="ORF">MILVUS5_LOCUS21203</name>
</gene>
<proteinExistence type="predicted"/>
<sequence length="73" mass="8429">MSTTKVQYLLNHNHSPIPTLNVPMQNKNLCGKQLIINLYADCTQQTINNPLERLRIARKPAPFSYYTKKSLKN</sequence>
<protein>
    <submittedName>
        <fullName evidence="1">Uncharacterized protein</fullName>
    </submittedName>
</protein>